<organism evidence="1 2">
    <name type="scientific">Bartonella birtlesii LL-WM9</name>
    <dbReference type="NCBI Taxonomy" id="1094552"/>
    <lineage>
        <taxon>Bacteria</taxon>
        <taxon>Pseudomonadati</taxon>
        <taxon>Pseudomonadota</taxon>
        <taxon>Alphaproteobacteria</taxon>
        <taxon>Hyphomicrobiales</taxon>
        <taxon>Bartonellaceae</taxon>
        <taxon>Bartonella</taxon>
    </lineage>
</organism>
<comment type="caution">
    <text evidence="1">The sequence shown here is derived from an EMBL/GenBank/DDBJ whole genome shotgun (WGS) entry which is preliminary data.</text>
</comment>
<dbReference type="EMBL" id="AIMC01000001">
    <property type="protein sequence ID" value="EJF78198.1"/>
    <property type="molecule type" value="Genomic_DNA"/>
</dbReference>
<gene>
    <name evidence="1" type="ORF">ME7_00189</name>
</gene>
<dbReference type="PATRIC" id="fig|1094552.3.peg.193"/>
<proteinExistence type="predicted"/>
<name>J0YTJ2_9HYPH</name>
<sequence length="145" mass="16040">MIQNFDEILELKNFLTQISKRIKQGDTQITKEEEKKAIKACQKLKETIAVKSSSNNVSKAFVLLKGGLIMRQMANVDACARAYAVALQGISQWALYKAVEQIVRGEAKGMSTTFVPTSADLAAYCRDLEKDLCSDVDFVLTALNT</sequence>
<dbReference type="AlphaFoldDB" id="J0YTJ2"/>
<evidence type="ECO:0000313" key="2">
    <source>
        <dbReference type="Proteomes" id="UP000008748"/>
    </source>
</evidence>
<reference evidence="1 2" key="1">
    <citation type="submission" date="2012-03" db="EMBL/GenBank/DDBJ databases">
        <title>The Genome Sequence of Bartonella birtlesii LL-WM9.</title>
        <authorList>
            <consortium name="The Broad Institute Genome Sequencing Platform"/>
            <consortium name="The Broad Institute Genome Sequencing Center for Infectious Disease"/>
            <person name="Feldgarden M."/>
            <person name="Kirby J."/>
            <person name="Kosoy M."/>
            <person name="Birtles R."/>
            <person name="Probert W.S."/>
            <person name="Chiaraviglio L."/>
            <person name="Young S.K."/>
            <person name="Zeng Q."/>
            <person name="Gargeya S."/>
            <person name="Fitzgerald M."/>
            <person name="Haas B."/>
            <person name="Abouelleil A."/>
            <person name="Alvarado L."/>
            <person name="Arachchi H.M."/>
            <person name="Berlin A."/>
            <person name="Chapman S.B."/>
            <person name="Gearin G."/>
            <person name="Goldberg J."/>
            <person name="Griggs A."/>
            <person name="Gujja S."/>
            <person name="Hansen M."/>
            <person name="Heiman D."/>
            <person name="Howarth C."/>
            <person name="Larimer J."/>
            <person name="Lui A."/>
            <person name="MacDonald P.J.P."/>
            <person name="McCowen C."/>
            <person name="Montmayeur A."/>
            <person name="Murphy C."/>
            <person name="Neiman D."/>
            <person name="Pearson M."/>
            <person name="Priest M."/>
            <person name="Roberts A."/>
            <person name="Saif S."/>
            <person name="Shea T."/>
            <person name="Sisk P."/>
            <person name="Stolte C."/>
            <person name="Sykes S."/>
            <person name="Wortman J."/>
            <person name="Nusbaum C."/>
            <person name="Birren B."/>
        </authorList>
    </citation>
    <scope>NUCLEOTIDE SEQUENCE [LARGE SCALE GENOMIC DNA]</scope>
    <source>
        <strain evidence="1 2">LL-WM9</strain>
    </source>
</reference>
<keyword evidence="2" id="KW-1185">Reference proteome</keyword>
<dbReference type="RefSeq" id="WP_006589122.1">
    <property type="nucleotide sequence ID" value="NZ_JH725076.1"/>
</dbReference>
<evidence type="ECO:0000313" key="1">
    <source>
        <dbReference type="EMBL" id="EJF78198.1"/>
    </source>
</evidence>
<dbReference type="Proteomes" id="UP000008748">
    <property type="component" value="Unassembled WGS sequence"/>
</dbReference>
<dbReference type="HOGENOM" id="CLU_1783069_0_0_5"/>
<protein>
    <submittedName>
        <fullName evidence="1">Uncharacterized protein</fullName>
    </submittedName>
</protein>
<accession>J0YTJ2</accession>